<dbReference type="GO" id="GO:0071949">
    <property type="term" value="F:FAD binding"/>
    <property type="evidence" value="ECO:0007669"/>
    <property type="project" value="TreeGrafter"/>
</dbReference>
<reference evidence="6" key="1">
    <citation type="submission" date="2021-01" db="EMBL/GenBank/DDBJ databases">
        <authorList>
            <person name="Corre E."/>
            <person name="Pelletier E."/>
            <person name="Niang G."/>
            <person name="Scheremetjew M."/>
            <person name="Finn R."/>
            <person name="Kale V."/>
            <person name="Holt S."/>
            <person name="Cochrane G."/>
            <person name="Meng A."/>
            <person name="Brown T."/>
            <person name="Cohen L."/>
        </authorList>
    </citation>
    <scope>NUCLEOTIDE SEQUENCE</scope>
    <source>
        <strain evidence="6">SM1012Den-03</strain>
    </source>
</reference>
<dbReference type="GO" id="GO:0003677">
    <property type="term" value="F:DNA binding"/>
    <property type="evidence" value="ECO:0007669"/>
    <property type="project" value="TreeGrafter"/>
</dbReference>
<dbReference type="AlphaFoldDB" id="A0A7S2M4X8"/>
<dbReference type="InterPro" id="IPR036134">
    <property type="entry name" value="Crypto/Photolyase_FAD-like_sf"/>
</dbReference>
<dbReference type="GO" id="GO:0003904">
    <property type="term" value="F:deoxyribodipyrimidine photo-lyase activity"/>
    <property type="evidence" value="ECO:0007669"/>
    <property type="project" value="TreeGrafter"/>
</dbReference>
<dbReference type="Pfam" id="PF03441">
    <property type="entry name" value="FAD_binding_7"/>
    <property type="match status" value="1"/>
</dbReference>
<dbReference type="GO" id="GO:0000719">
    <property type="term" value="P:photoreactive repair"/>
    <property type="evidence" value="ECO:0007669"/>
    <property type="project" value="TreeGrafter"/>
</dbReference>
<dbReference type="SUPFAM" id="SSF48173">
    <property type="entry name" value="Cryptochrome/photolyase FAD-binding domain"/>
    <property type="match status" value="1"/>
</dbReference>
<dbReference type="InterPro" id="IPR005101">
    <property type="entry name" value="Cryptochr/Photolyase_FAD-bd"/>
</dbReference>
<dbReference type="Gene3D" id="1.10.579.10">
    <property type="entry name" value="DNA Cyclobutane Dipyrimidine Photolyase, subunit A, domain 3"/>
    <property type="match status" value="1"/>
</dbReference>
<organism evidence="6">
    <name type="scientific">Skeletonema marinoi</name>
    <dbReference type="NCBI Taxonomy" id="267567"/>
    <lineage>
        <taxon>Eukaryota</taxon>
        <taxon>Sar</taxon>
        <taxon>Stramenopiles</taxon>
        <taxon>Ochrophyta</taxon>
        <taxon>Bacillariophyta</taxon>
        <taxon>Coscinodiscophyceae</taxon>
        <taxon>Thalassiosirophycidae</taxon>
        <taxon>Thalassiosirales</taxon>
        <taxon>Skeletonemataceae</taxon>
        <taxon>Skeletonema</taxon>
        <taxon>Skeletonema marinoi-dohrnii complex</taxon>
    </lineage>
</organism>
<keyword evidence="3" id="KW-0285">Flavoprotein</keyword>
<feature type="domain" description="Cryptochrome/DNA photolyase FAD-binding" evidence="5">
    <location>
        <begin position="2"/>
        <end position="103"/>
    </location>
</feature>
<dbReference type="PANTHER" id="PTHR11455:SF22">
    <property type="entry name" value="CRYPTOCHROME DASH"/>
    <property type="match status" value="1"/>
</dbReference>
<evidence type="ECO:0000256" key="2">
    <source>
        <dbReference type="ARBA" id="ARBA00005862"/>
    </source>
</evidence>
<protein>
    <recommendedName>
        <fullName evidence="5">Cryptochrome/DNA photolyase FAD-binding domain-containing protein</fullName>
    </recommendedName>
</protein>
<evidence type="ECO:0000259" key="5">
    <source>
        <dbReference type="Pfam" id="PF03441"/>
    </source>
</evidence>
<evidence type="ECO:0000313" key="6">
    <source>
        <dbReference type="EMBL" id="CAD9625261.1"/>
    </source>
</evidence>
<proteinExistence type="inferred from homology"/>
<evidence type="ECO:0000256" key="3">
    <source>
        <dbReference type="ARBA" id="ARBA00022630"/>
    </source>
</evidence>
<evidence type="ECO:0000256" key="4">
    <source>
        <dbReference type="ARBA" id="ARBA00022827"/>
    </source>
</evidence>
<keyword evidence="4" id="KW-0274">FAD</keyword>
<comment type="similarity">
    <text evidence="2">Belongs to the DNA photolyase class-1 family.</text>
</comment>
<accession>A0A7S2M4X8</accession>
<dbReference type="PRINTS" id="PR00147">
    <property type="entry name" value="DNAPHOTLYASE"/>
</dbReference>
<evidence type="ECO:0000256" key="1">
    <source>
        <dbReference type="ARBA" id="ARBA00001974"/>
    </source>
</evidence>
<dbReference type="EMBL" id="HBGZ01028352">
    <property type="protein sequence ID" value="CAD9625261.1"/>
    <property type="molecule type" value="Transcribed_RNA"/>
</dbReference>
<sequence length="133" mass="15504">MITTGYTSNRVRQNMASVLTKDLKLDWRLGAEWYQLCLEDHCVAANFGNWSYFAGTGGDPKNRHFRTISQCFRYDPNGSYVRKWINIRDNDVEAALRPWAFDKDWLEPIVNPETQLTFHDKDKLEKTGRLSNG</sequence>
<dbReference type="InterPro" id="IPR002081">
    <property type="entry name" value="Cryptochrome/DNA_photolyase_1"/>
</dbReference>
<comment type="cofactor">
    <cofactor evidence="1">
        <name>FAD</name>
        <dbReference type="ChEBI" id="CHEBI:57692"/>
    </cofactor>
</comment>
<name>A0A7S2M4X8_9STRA</name>
<gene>
    <name evidence="6" type="ORF">SMAR0320_LOCUS20180</name>
</gene>
<dbReference type="PANTHER" id="PTHR11455">
    <property type="entry name" value="CRYPTOCHROME"/>
    <property type="match status" value="1"/>
</dbReference>